<evidence type="ECO:0000256" key="1">
    <source>
        <dbReference type="SAM" id="MobiDB-lite"/>
    </source>
</evidence>
<protein>
    <submittedName>
        <fullName evidence="2">Uncharacterized protein</fullName>
    </submittedName>
</protein>
<evidence type="ECO:0000313" key="3">
    <source>
        <dbReference type="Proteomes" id="UP000579945"/>
    </source>
</evidence>
<accession>A0A7W5VJY1</accession>
<keyword evidence="3" id="KW-1185">Reference proteome</keyword>
<feature type="compositionally biased region" description="Basic residues" evidence="1">
    <location>
        <begin position="212"/>
        <end position="227"/>
    </location>
</feature>
<proteinExistence type="predicted"/>
<organism evidence="2 3">
    <name type="scientific">Nonomuraea dietziae</name>
    <dbReference type="NCBI Taxonomy" id="65515"/>
    <lineage>
        <taxon>Bacteria</taxon>
        <taxon>Bacillati</taxon>
        <taxon>Actinomycetota</taxon>
        <taxon>Actinomycetes</taxon>
        <taxon>Streptosporangiales</taxon>
        <taxon>Streptosporangiaceae</taxon>
        <taxon>Nonomuraea</taxon>
    </lineage>
</organism>
<dbReference type="AlphaFoldDB" id="A0A7W5VJY1"/>
<gene>
    <name evidence="2" type="ORF">FHR33_009355</name>
</gene>
<reference evidence="2 3" key="1">
    <citation type="submission" date="2020-08" db="EMBL/GenBank/DDBJ databases">
        <title>Sequencing the genomes of 1000 actinobacteria strains.</title>
        <authorList>
            <person name="Klenk H.-P."/>
        </authorList>
    </citation>
    <scope>NUCLEOTIDE SEQUENCE [LARGE SCALE GENOMIC DNA]</scope>
    <source>
        <strain evidence="2 3">DSM 44320</strain>
    </source>
</reference>
<feature type="region of interest" description="Disordered" evidence="1">
    <location>
        <begin position="122"/>
        <end position="227"/>
    </location>
</feature>
<comment type="caution">
    <text evidence="2">The sequence shown here is derived from an EMBL/GenBank/DDBJ whole genome shotgun (WGS) entry which is preliminary data.</text>
</comment>
<sequence length="227" mass="24432">MYRPAEGISLYGRRCYGHRGHPVAVRLSRSSSATPALAVTSHRPPLARLRPGRPRAAPEWSEHPALRWDCRVSSRGSAVRHPDTGSRFCGLVARMPPDPAAALRWDFRTTARGSAVRSLAFPPPPAPALGRAPRAPPCGSAVRSPACPAPRRFRPGPGSRLSGETAEHRSRSYGDIAPALAPAGASSSRTCRPRLPPRGRPRTSPADGRGSGRLHRSPSRAPHSRWM</sequence>
<feature type="compositionally biased region" description="Basic residues" evidence="1">
    <location>
        <begin position="191"/>
        <end position="201"/>
    </location>
</feature>
<name>A0A7W5VJY1_9ACTN</name>
<dbReference type="Proteomes" id="UP000579945">
    <property type="component" value="Unassembled WGS sequence"/>
</dbReference>
<feature type="compositionally biased region" description="Low complexity" evidence="1">
    <location>
        <begin position="177"/>
        <end position="188"/>
    </location>
</feature>
<evidence type="ECO:0000313" key="2">
    <source>
        <dbReference type="EMBL" id="MBB3733408.1"/>
    </source>
</evidence>
<dbReference type="EMBL" id="JACIBV010000002">
    <property type="protein sequence ID" value="MBB3733408.1"/>
    <property type="molecule type" value="Genomic_DNA"/>
</dbReference>